<keyword evidence="9" id="KW-1185">Reference proteome</keyword>
<dbReference type="GO" id="GO:0071942">
    <property type="term" value="C:XPC complex"/>
    <property type="evidence" value="ECO:0007669"/>
    <property type="project" value="TreeGrafter"/>
</dbReference>
<reference evidence="8" key="2">
    <citation type="submission" date="2023-05" db="EMBL/GenBank/DDBJ databases">
        <authorList>
            <consortium name="Lawrence Berkeley National Laboratory"/>
            <person name="Steindorff A."/>
            <person name="Hensen N."/>
            <person name="Bonometti L."/>
            <person name="Westerberg I."/>
            <person name="Brannstrom I.O."/>
            <person name="Guillou S."/>
            <person name="Cros-Aarteil S."/>
            <person name="Calhoun S."/>
            <person name="Haridas S."/>
            <person name="Kuo A."/>
            <person name="Mondo S."/>
            <person name="Pangilinan J."/>
            <person name="Riley R."/>
            <person name="Labutti K."/>
            <person name="Andreopoulos B."/>
            <person name="Lipzen A."/>
            <person name="Chen C."/>
            <person name="Yanf M."/>
            <person name="Daum C."/>
            <person name="Ng V."/>
            <person name="Clum A."/>
            <person name="Ohm R."/>
            <person name="Martin F."/>
            <person name="Silar P."/>
            <person name="Natvig D."/>
            <person name="Lalanne C."/>
            <person name="Gautier V."/>
            <person name="Ament-Velasquez S.L."/>
            <person name="Kruys A."/>
            <person name="Hutchinson M.I."/>
            <person name="Powell A.J."/>
            <person name="Barry K."/>
            <person name="Miller A.N."/>
            <person name="Grigoriev I.V."/>
            <person name="Debuchy R."/>
            <person name="Gladieux P."/>
            <person name="Thoren M.H."/>
            <person name="Johannesson H."/>
        </authorList>
    </citation>
    <scope>NUCLEOTIDE SEQUENCE</scope>
    <source>
        <strain evidence="8">PSN293</strain>
    </source>
</reference>
<dbReference type="SUPFAM" id="SSF82199">
    <property type="entry name" value="SET domain"/>
    <property type="match status" value="1"/>
</dbReference>
<feature type="compositionally biased region" description="Basic and acidic residues" evidence="6">
    <location>
        <begin position="1086"/>
        <end position="1100"/>
    </location>
</feature>
<dbReference type="SMART" id="SM01032">
    <property type="entry name" value="BHD_3"/>
    <property type="match status" value="1"/>
</dbReference>
<feature type="domain" description="SET" evidence="7">
    <location>
        <begin position="994"/>
        <end position="1222"/>
    </location>
</feature>
<dbReference type="GO" id="GO:0003697">
    <property type="term" value="F:single-stranded DNA binding"/>
    <property type="evidence" value="ECO:0007669"/>
    <property type="project" value="TreeGrafter"/>
</dbReference>
<dbReference type="GO" id="GO:0003684">
    <property type="term" value="F:damaged DNA binding"/>
    <property type="evidence" value="ECO:0007669"/>
    <property type="project" value="InterPro"/>
</dbReference>
<keyword evidence="5" id="KW-0539">Nucleus</keyword>
<dbReference type="InterPro" id="IPR038765">
    <property type="entry name" value="Papain-like_cys_pep_sf"/>
</dbReference>
<dbReference type="PANTHER" id="PTHR12135">
    <property type="entry name" value="DNA REPAIR PROTEIN XP-C / RAD4"/>
    <property type="match status" value="1"/>
</dbReference>
<feature type="compositionally biased region" description="Acidic residues" evidence="6">
    <location>
        <begin position="874"/>
        <end position="892"/>
    </location>
</feature>
<evidence type="ECO:0000256" key="4">
    <source>
        <dbReference type="ARBA" id="ARBA00023204"/>
    </source>
</evidence>
<dbReference type="InterPro" id="IPR004583">
    <property type="entry name" value="DNA_repair_Rad4"/>
</dbReference>
<dbReference type="InterPro" id="IPR036985">
    <property type="entry name" value="Transglutaminase-like_sf"/>
</dbReference>
<dbReference type="Pfam" id="PF10405">
    <property type="entry name" value="BHD_3"/>
    <property type="match status" value="1"/>
</dbReference>
<dbReference type="GO" id="GO:0005737">
    <property type="term" value="C:cytoplasm"/>
    <property type="evidence" value="ECO:0007669"/>
    <property type="project" value="TreeGrafter"/>
</dbReference>
<organism evidence="8 9">
    <name type="scientific">Rhypophila decipiens</name>
    <dbReference type="NCBI Taxonomy" id="261697"/>
    <lineage>
        <taxon>Eukaryota</taxon>
        <taxon>Fungi</taxon>
        <taxon>Dikarya</taxon>
        <taxon>Ascomycota</taxon>
        <taxon>Pezizomycotina</taxon>
        <taxon>Sordariomycetes</taxon>
        <taxon>Sordariomycetidae</taxon>
        <taxon>Sordariales</taxon>
        <taxon>Naviculisporaceae</taxon>
        <taxon>Rhypophila</taxon>
    </lineage>
</organism>
<evidence type="ECO:0000256" key="2">
    <source>
        <dbReference type="ARBA" id="ARBA00009525"/>
    </source>
</evidence>
<accession>A0AAN7B945</accession>
<evidence type="ECO:0000259" key="7">
    <source>
        <dbReference type="PROSITE" id="PS50280"/>
    </source>
</evidence>
<dbReference type="Gene3D" id="3.30.70.2460">
    <property type="entry name" value="Rad4, beta-hairpin domain BHD3"/>
    <property type="match status" value="1"/>
</dbReference>
<feature type="compositionally biased region" description="Low complexity" evidence="6">
    <location>
        <begin position="963"/>
        <end position="977"/>
    </location>
</feature>
<name>A0AAN7B945_9PEZI</name>
<feature type="region of interest" description="Disordered" evidence="6">
    <location>
        <begin position="866"/>
        <end position="904"/>
    </location>
</feature>
<dbReference type="Gene3D" id="2.170.270.10">
    <property type="entry name" value="SET domain"/>
    <property type="match status" value="1"/>
</dbReference>
<protein>
    <recommendedName>
        <fullName evidence="7">SET domain-containing protein</fullName>
    </recommendedName>
</protein>
<reference evidence="8" key="1">
    <citation type="journal article" date="2023" name="Mol. Phylogenet. Evol.">
        <title>Genome-scale phylogeny and comparative genomics of the fungal order Sordariales.</title>
        <authorList>
            <person name="Hensen N."/>
            <person name="Bonometti L."/>
            <person name="Westerberg I."/>
            <person name="Brannstrom I.O."/>
            <person name="Guillou S."/>
            <person name="Cros-Aarteil S."/>
            <person name="Calhoun S."/>
            <person name="Haridas S."/>
            <person name="Kuo A."/>
            <person name="Mondo S."/>
            <person name="Pangilinan J."/>
            <person name="Riley R."/>
            <person name="LaButti K."/>
            <person name="Andreopoulos B."/>
            <person name="Lipzen A."/>
            <person name="Chen C."/>
            <person name="Yan M."/>
            <person name="Daum C."/>
            <person name="Ng V."/>
            <person name="Clum A."/>
            <person name="Steindorff A."/>
            <person name="Ohm R.A."/>
            <person name="Martin F."/>
            <person name="Silar P."/>
            <person name="Natvig D.O."/>
            <person name="Lalanne C."/>
            <person name="Gautier V."/>
            <person name="Ament-Velasquez S.L."/>
            <person name="Kruys A."/>
            <person name="Hutchinson M.I."/>
            <person name="Powell A.J."/>
            <person name="Barry K."/>
            <person name="Miller A.N."/>
            <person name="Grigoriev I.V."/>
            <person name="Debuchy R."/>
            <person name="Gladieux P."/>
            <person name="Hiltunen Thoren M."/>
            <person name="Johannesson H."/>
        </authorList>
    </citation>
    <scope>NUCLEOTIDE SEQUENCE</scope>
    <source>
        <strain evidence="8">PSN293</strain>
    </source>
</reference>
<feature type="compositionally biased region" description="Acidic residues" evidence="6">
    <location>
        <begin position="691"/>
        <end position="711"/>
    </location>
</feature>
<feature type="compositionally biased region" description="Basic and acidic residues" evidence="6">
    <location>
        <begin position="92"/>
        <end position="107"/>
    </location>
</feature>
<evidence type="ECO:0000256" key="6">
    <source>
        <dbReference type="SAM" id="MobiDB-lite"/>
    </source>
</evidence>
<feature type="region of interest" description="Disordered" evidence="6">
    <location>
        <begin position="678"/>
        <end position="711"/>
    </location>
</feature>
<dbReference type="InterPro" id="IPR046341">
    <property type="entry name" value="SET_dom_sf"/>
</dbReference>
<feature type="compositionally biased region" description="Basic and acidic residues" evidence="6">
    <location>
        <begin position="55"/>
        <end position="65"/>
    </location>
</feature>
<dbReference type="SMART" id="SM01030">
    <property type="entry name" value="BHD_1"/>
    <property type="match status" value="1"/>
</dbReference>
<evidence type="ECO:0000256" key="3">
    <source>
        <dbReference type="ARBA" id="ARBA00022763"/>
    </source>
</evidence>
<evidence type="ECO:0000256" key="1">
    <source>
        <dbReference type="ARBA" id="ARBA00004123"/>
    </source>
</evidence>
<dbReference type="Pfam" id="PF10403">
    <property type="entry name" value="BHD_1"/>
    <property type="match status" value="1"/>
</dbReference>
<dbReference type="InterPro" id="IPR018327">
    <property type="entry name" value="BHD_2"/>
</dbReference>
<evidence type="ECO:0000313" key="9">
    <source>
        <dbReference type="Proteomes" id="UP001301769"/>
    </source>
</evidence>
<feature type="region of interest" description="Disordered" evidence="6">
    <location>
        <begin position="378"/>
        <end position="454"/>
    </location>
</feature>
<evidence type="ECO:0000256" key="5">
    <source>
        <dbReference type="ARBA" id="ARBA00023242"/>
    </source>
</evidence>
<dbReference type="InterPro" id="IPR018326">
    <property type="entry name" value="Rad4_beta-hairpin_dom1"/>
</dbReference>
<dbReference type="InterPro" id="IPR018325">
    <property type="entry name" value="Rad4/PNGase_transGLS-fold"/>
</dbReference>
<feature type="compositionally biased region" description="Basic and acidic residues" evidence="6">
    <location>
        <begin position="126"/>
        <end position="138"/>
    </location>
</feature>
<dbReference type="EMBL" id="MU858061">
    <property type="protein sequence ID" value="KAK4217236.1"/>
    <property type="molecule type" value="Genomic_DNA"/>
</dbReference>
<proteinExistence type="inferred from homology"/>
<feature type="compositionally biased region" description="Pro residues" evidence="6">
    <location>
        <begin position="953"/>
        <end position="962"/>
    </location>
</feature>
<dbReference type="PANTHER" id="PTHR12135:SF0">
    <property type="entry name" value="DNA REPAIR PROTEIN COMPLEMENTING XP-C CELLS"/>
    <property type="match status" value="1"/>
</dbReference>
<dbReference type="AlphaFoldDB" id="A0AAN7B945"/>
<comment type="caution">
    <text evidence="8">The sequence shown here is derived from an EMBL/GenBank/DDBJ whole genome shotgun (WGS) entry which is preliminary data.</text>
</comment>
<comment type="subcellular location">
    <subcellularLocation>
        <location evidence="1">Nucleus</location>
    </subcellularLocation>
</comment>
<keyword evidence="3" id="KW-0227">DNA damage</keyword>
<dbReference type="GO" id="GO:0006298">
    <property type="term" value="P:mismatch repair"/>
    <property type="evidence" value="ECO:0007669"/>
    <property type="project" value="TreeGrafter"/>
</dbReference>
<sequence>MVGRKRSAPGSGGESSRRTTRASASSQSSPLAPSSTSRRTRASRTAGPQNGPPDIYREMIQESRRASAVAPAPTPQNGEPSSEPPLKRRRPGERPPPKVAEPKKANESESQELVNSTTSKLNITDKNTKNEKRFLPHGEDDEDDDDIEFEDVVIPAPTIQTMIQESDDEDDDNIIFEDVDIDAGGPSAQMDDDQPLELNLTAQKAIMNPRRTVDRQKAISNEEKRRRVEIHKAHLLCLLSHVERRNRWCNDGEVQAALRPLLTDKMMRALHPRTNQPQFGRSEALKAGIQEARTMFNIKFTITERGLKRSLWAEDAELLKDYQLPEDIESVHEKSDFLEAARSLSGSRDVGAQLFCALLRSAGLEARLVCSLQPLPCVPGGGPPMPKPKTSKSTPSKPSQSEIYAAALAQHESKQERSFSSPRSRLGHPNATAYQVPTIEPSPSSSSQPPKAKKIRGESSYPIYWIEILDEAYQKYNPVDPLVTCTQWRPKALEPPATIPGEKILNSMTYVIAFGSDSSAKDVTRRYVKAYNSKTKRSRIDGPIASRINSSIHGLVPMMTGEKWWRKALRRYNPLRFREPTPLEQIEANELAAYETKEPMPRNVADFKDHPVYALERHLRRSEVLVKGAQYTGTVSAGKSGGLEKIYRRKDVRLARSRDKWFRLGRLVRDLEEPVKILPPNNKKKKRSVWDDEPDPTPAGDEEEEEEEEDPEMVGLFGDALVLAGGGIPIYTEEQTTLYVPPRVSEDGKIPKNKFGNIEIFVPSMVPQGGVHVQHPRAAQASYILGVDYAPALTGWKFAGKKGTAVLQGVVVAREAEEGVWAVIAGLEDLDTEIERERRAKRALRMWGRWVKALRIRKRVWGDTEGGGGLGEVELPDEEEEEAVEEEKEEEGGGGFLQQDEDEDDHVIVRSRLRSPAVTKDGLPINWPSETKYLTAPSYSKFVTSSQLDIIRKPPPPPPPAPSSASSSVPLPSLEPVTGENDIIPLTFPSGPSPAVQIHRITDPNHPAYGQCGLFAARDLLPGELILPYYGVVHPGVVQVDTATEQPKRQDQSASSSSPDDPVGGGHDDQLDESIQALSLGPEEDLITKEEREKERIQHEKSDYDLWLSREADLAVDGERMGNEARFINDYRGVPGKERENAELRLVWDERIKEWTMAVYVLPLGKKARQKILEAQNLAAERLKKKLNAAAGGKKATTASVPSKMSSVGVIRKGEEILVSYGRGFWERRKDE</sequence>
<feature type="compositionally biased region" description="Low complexity" evidence="6">
    <location>
        <begin position="21"/>
        <end position="48"/>
    </location>
</feature>
<dbReference type="Pfam" id="PF10404">
    <property type="entry name" value="BHD_2"/>
    <property type="match status" value="1"/>
</dbReference>
<dbReference type="Pfam" id="PF03835">
    <property type="entry name" value="Rad4"/>
    <property type="match status" value="1"/>
</dbReference>
<comment type="similarity">
    <text evidence="2">Belongs to the XPC family.</text>
</comment>
<dbReference type="GO" id="GO:0006289">
    <property type="term" value="P:nucleotide-excision repair"/>
    <property type="evidence" value="ECO:0007669"/>
    <property type="project" value="InterPro"/>
</dbReference>
<keyword evidence="4" id="KW-0234">DNA repair</keyword>
<dbReference type="InterPro" id="IPR018328">
    <property type="entry name" value="Rad4_beta-hairpin_dom3"/>
</dbReference>
<evidence type="ECO:0000313" key="8">
    <source>
        <dbReference type="EMBL" id="KAK4217236.1"/>
    </source>
</evidence>
<feature type="compositionally biased region" description="Low complexity" evidence="6">
    <location>
        <begin position="441"/>
        <end position="450"/>
    </location>
</feature>
<dbReference type="PROSITE" id="PS50280">
    <property type="entry name" value="SET"/>
    <property type="match status" value="1"/>
</dbReference>
<dbReference type="InterPro" id="IPR042488">
    <property type="entry name" value="Rad4_BHD3_sf"/>
</dbReference>
<dbReference type="Proteomes" id="UP001301769">
    <property type="component" value="Unassembled WGS sequence"/>
</dbReference>
<feature type="region of interest" description="Disordered" evidence="6">
    <location>
        <begin position="949"/>
        <end position="983"/>
    </location>
</feature>
<feature type="region of interest" description="Disordered" evidence="6">
    <location>
        <begin position="1043"/>
        <end position="1100"/>
    </location>
</feature>
<gene>
    <name evidence="8" type="ORF">QBC37DRAFT_470847</name>
</gene>
<dbReference type="GO" id="GO:0000111">
    <property type="term" value="C:nucleotide-excision repair factor 2 complex"/>
    <property type="evidence" value="ECO:0007669"/>
    <property type="project" value="TreeGrafter"/>
</dbReference>
<dbReference type="InterPro" id="IPR001214">
    <property type="entry name" value="SET_dom"/>
</dbReference>
<dbReference type="SUPFAM" id="SSF54001">
    <property type="entry name" value="Cysteine proteinases"/>
    <property type="match status" value="1"/>
</dbReference>
<feature type="compositionally biased region" description="Polar residues" evidence="6">
    <location>
        <begin position="111"/>
        <end position="125"/>
    </location>
</feature>
<dbReference type="Gene3D" id="3.90.260.10">
    <property type="entry name" value="Transglutaminase-like"/>
    <property type="match status" value="1"/>
</dbReference>
<dbReference type="Gene3D" id="2.20.20.110">
    <property type="entry name" value="Rad4, beta-hairpin domain BHD1"/>
    <property type="match status" value="1"/>
</dbReference>
<feature type="region of interest" description="Disordered" evidence="6">
    <location>
        <begin position="1"/>
        <end position="145"/>
    </location>
</feature>
<feature type="compositionally biased region" description="Low complexity" evidence="6">
    <location>
        <begin position="1052"/>
        <end position="1062"/>
    </location>
</feature>